<gene>
    <name evidence="2" type="ORF">DB88DRAFT_255487</name>
</gene>
<dbReference type="Gene3D" id="3.30.700.20">
    <property type="entry name" value="Hypothetical protein ph0010, domain 1"/>
    <property type="match status" value="1"/>
</dbReference>
<dbReference type="SUPFAM" id="SSF143447">
    <property type="entry name" value="AMMECR1-like"/>
    <property type="match status" value="1"/>
</dbReference>
<dbReference type="PANTHER" id="PTHR13016:SF0">
    <property type="entry name" value="AMME SYNDROME CANDIDATE GENE 1 PROTEIN"/>
    <property type="match status" value="1"/>
</dbReference>
<protein>
    <submittedName>
        <fullName evidence="2">AMMECR1 domain-containing protein</fullName>
    </submittedName>
</protein>
<accession>A0AAD9FS60</accession>
<name>A0AAD9FS60_PAPLA</name>
<keyword evidence="3" id="KW-1185">Reference proteome</keyword>
<dbReference type="InterPro" id="IPR002733">
    <property type="entry name" value="AMMECR1_domain"/>
</dbReference>
<comment type="caution">
    <text evidence="2">The sequence shown here is derived from an EMBL/GenBank/DDBJ whole genome shotgun (WGS) entry which is preliminary data.</text>
</comment>
<dbReference type="InterPro" id="IPR027485">
    <property type="entry name" value="AMMECR1_N"/>
</dbReference>
<sequence>MSSQPSTSSASSTPLSSVPITPQESDLLCTKLHAVYCFDVLAAHFEKRQPVSPPFSTPGQYALFVTWNTDARAHRFGKKSKPALRGCIGTFSPQPLAKGLRQYALVSALEDHRFSPIAATELPHLSVSVSILTPFTPIPDPLAWVPGVHGIHITFPNPRNAHQSLSATYLPEVTPEQGWSREEAILSAIQKAGWRGSVKVGDEVWRSLKVKVYSSQKAGVTWKEYLRWKETGLGLEVKVGKGDETTEDEEEQDDEVI</sequence>
<dbReference type="Gene3D" id="3.30.1490.150">
    <property type="entry name" value="Hypothetical protein ph0010, domain 2"/>
    <property type="match status" value="1"/>
</dbReference>
<dbReference type="InterPro" id="IPR023473">
    <property type="entry name" value="AMMECR1"/>
</dbReference>
<reference evidence="2" key="1">
    <citation type="submission" date="2023-02" db="EMBL/GenBank/DDBJ databases">
        <title>Identification and recombinant expression of a fungal hydrolase from Papiliotrema laurentii that hydrolyzes apple cutin and clears colloidal polyester polyurethane.</title>
        <authorList>
            <consortium name="DOE Joint Genome Institute"/>
            <person name="Roman V.A."/>
            <person name="Bojanowski C."/>
            <person name="Crable B.R."/>
            <person name="Wagner D.N."/>
            <person name="Hung C.S."/>
            <person name="Nadeau L.J."/>
            <person name="Schratz L."/>
            <person name="Haridas S."/>
            <person name="Pangilinan J."/>
            <person name="Lipzen A."/>
            <person name="Na H."/>
            <person name="Yan M."/>
            <person name="Ng V."/>
            <person name="Grigoriev I.V."/>
            <person name="Spatafora J.W."/>
            <person name="Barlow D."/>
            <person name="Biffinger J."/>
            <person name="Kelley-Loughnane N."/>
            <person name="Varaljay V.A."/>
            <person name="Crookes-Goodson W.J."/>
        </authorList>
    </citation>
    <scope>NUCLEOTIDE SEQUENCE</scope>
    <source>
        <strain evidence="2">5307AH</strain>
    </source>
</reference>
<proteinExistence type="predicted"/>
<dbReference type="PROSITE" id="PS51112">
    <property type="entry name" value="AMMECR1"/>
    <property type="match status" value="1"/>
</dbReference>
<organism evidence="2 3">
    <name type="scientific">Papiliotrema laurentii</name>
    <name type="common">Cryptococcus laurentii</name>
    <dbReference type="NCBI Taxonomy" id="5418"/>
    <lineage>
        <taxon>Eukaryota</taxon>
        <taxon>Fungi</taxon>
        <taxon>Dikarya</taxon>
        <taxon>Basidiomycota</taxon>
        <taxon>Agaricomycotina</taxon>
        <taxon>Tremellomycetes</taxon>
        <taxon>Tremellales</taxon>
        <taxon>Rhynchogastremaceae</taxon>
        <taxon>Papiliotrema</taxon>
    </lineage>
</organism>
<evidence type="ECO:0000259" key="1">
    <source>
        <dbReference type="PROSITE" id="PS51112"/>
    </source>
</evidence>
<evidence type="ECO:0000313" key="2">
    <source>
        <dbReference type="EMBL" id="KAK1925210.1"/>
    </source>
</evidence>
<dbReference type="InterPro" id="IPR036071">
    <property type="entry name" value="AMMECR1_dom_sf"/>
</dbReference>
<dbReference type="NCBIfam" id="TIGR00296">
    <property type="entry name" value="TIGR00296 family protein"/>
    <property type="match status" value="1"/>
</dbReference>
<evidence type="ECO:0000313" key="3">
    <source>
        <dbReference type="Proteomes" id="UP001182556"/>
    </source>
</evidence>
<dbReference type="PANTHER" id="PTHR13016">
    <property type="entry name" value="AMMECR1 HOMOLOG"/>
    <property type="match status" value="1"/>
</dbReference>
<dbReference type="AlphaFoldDB" id="A0AAD9FS60"/>
<dbReference type="Proteomes" id="UP001182556">
    <property type="component" value="Unassembled WGS sequence"/>
</dbReference>
<dbReference type="Pfam" id="PF01871">
    <property type="entry name" value="AMMECR1"/>
    <property type="match status" value="1"/>
</dbReference>
<dbReference type="EMBL" id="JAODAN010000004">
    <property type="protein sequence ID" value="KAK1925210.1"/>
    <property type="molecule type" value="Genomic_DNA"/>
</dbReference>
<feature type="domain" description="AMMECR1" evidence="1">
    <location>
        <begin position="22"/>
        <end position="229"/>
    </location>
</feature>